<keyword evidence="1 4" id="KW-0808">Transferase</keyword>
<evidence type="ECO:0000256" key="2">
    <source>
        <dbReference type="ARBA" id="ARBA00023315"/>
    </source>
</evidence>
<dbReference type="PROSITE" id="PS51186">
    <property type="entry name" value="GNAT"/>
    <property type="match status" value="1"/>
</dbReference>
<organism evidence="4 5">
    <name type="scientific">Streptomyces antnestii</name>
    <dbReference type="NCBI Taxonomy" id="2494256"/>
    <lineage>
        <taxon>Bacteria</taxon>
        <taxon>Bacillati</taxon>
        <taxon>Actinomycetota</taxon>
        <taxon>Actinomycetes</taxon>
        <taxon>Kitasatosporales</taxon>
        <taxon>Streptomycetaceae</taxon>
        <taxon>Streptomyces</taxon>
    </lineage>
</organism>
<dbReference type="GO" id="GO:0016747">
    <property type="term" value="F:acyltransferase activity, transferring groups other than amino-acyl groups"/>
    <property type="evidence" value="ECO:0007669"/>
    <property type="project" value="InterPro"/>
</dbReference>
<accession>A0A3S3UAP4</accession>
<comment type="caution">
    <text evidence="4">The sequence shown here is derived from an EMBL/GenBank/DDBJ whole genome shotgun (WGS) entry which is preliminary data.</text>
</comment>
<keyword evidence="2" id="KW-0012">Acyltransferase</keyword>
<dbReference type="OrthoDB" id="5173601at2"/>
<sequence>MRPLTPGDVRIAACREGDLVALDRHLPSPSHPRRYTRQLAGLGTLLVAWDGGQPVGHCEVRWDGCAAAEVRGVVGDCPEVNGLFVWPESLRRHGIGTALITTAEDLVRDRSGPRIGLGVKDGNTRAAALYVRLGYRPAVPRYLDRWSYVDQDGRMHDNADPCAFLVKELG</sequence>
<dbReference type="InterPro" id="IPR050832">
    <property type="entry name" value="Bact_Acetyltransf"/>
</dbReference>
<name>A0A3S3UAP4_9ACTN</name>
<dbReference type="Gene3D" id="3.40.630.30">
    <property type="match status" value="1"/>
</dbReference>
<dbReference type="AlphaFoldDB" id="A0A3S3UAP4"/>
<dbReference type="InterPro" id="IPR000182">
    <property type="entry name" value="GNAT_dom"/>
</dbReference>
<feature type="domain" description="N-acetyltransferase" evidence="3">
    <location>
        <begin position="1"/>
        <end position="160"/>
    </location>
</feature>
<proteinExistence type="predicted"/>
<evidence type="ECO:0000256" key="1">
    <source>
        <dbReference type="ARBA" id="ARBA00022679"/>
    </source>
</evidence>
<protein>
    <submittedName>
        <fullName evidence="4">GNAT family N-acetyltransferase</fullName>
    </submittedName>
</protein>
<dbReference type="CDD" id="cd04301">
    <property type="entry name" value="NAT_SF"/>
    <property type="match status" value="1"/>
</dbReference>
<evidence type="ECO:0000313" key="4">
    <source>
        <dbReference type="EMBL" id="RVU19552.1"/>
    </source>
</evidence>
<gene>
    <name evidence="4" type="ORF">EOT10_29120</name>
</gene>
<dbReference type="Pfam" id="PF00583">
    <property type="entry name" value="Acetyltransf_1"/>
    <property type="match status" value="1"/>
</dbReference>
<evidence type="ECO:0000259" key="3">
    <source>
        <dbReference type="PROSITE" id="PS51186"/>
    </source>
</evidence>
<dbReference type="Proteomes" id="UP000283128">
    <property type="component" value="Unassembled WGS sequence"/>
</dbReference>
<dbReference type="PANTHER" id="PTHR43877">
    <property type="entry name" value="AMINOALKYLPHOSPHONATE N-ACETYLTRANSFERASE-RELATED-RELATED"/>
    <property type="match status" value="1"/>
</dbReference>
<dbReference type="InterPro" id="IPR016181">
    <property type="entry name" value="Acyl_CoA_acyltransferase"/>
</dbReference>
<reference evidence="4 5" key="1">
    <citation type="submission" date="2019-01" db="EMBL/GenBank/DDBJ databases">
        <title>Genome sequences of Streptomyces and Rhizobium isolates collected from root and soil.</title>
        <authorList>
            <person name="Chhettri S."/>
            <person name="Sevigny J.L."/>
            <person name="Sen A."/>
            <person name="Ennis N."/>
            <person name="Tisa L."/>
        </authorList>
    </citation>
    <scope>NUCLEOTIDE SEQUENCE [LARGE SCALE GENOMIC DNA]</scope>
    <source>
        <strain evidence="4 5">San01</strain>
    </source>
</reference>
<dbReference type="EMBL" id="RZYA01000017">
    <property type="protein sequence ID" value="RVU19552.1"/>
    <property type="molecule type" value="Genomic_DNA"/>
</dbReference>
<dbReference type="SUPFAM" id="SSF55729">
    <property type="entry name" value="Acyl-CoA N-acyltransferases (Nat)"/>
    <property type="match status" value="1"/>
</dbReference>
<keyword evidence="5" id="KW-1185">Reference proteome</keyword>
<evidence type="ECO:0000313" key="5">
    <source>
        <dbReference type="Proteomes" id="UP000283128"/>
    </source>
</evidence>